<feature type="region of interest" description="Disordered" evidence="1">
    <location>
        <begin position="271"/>
        <end position="326"/>
    </location>
</feature>
<sequence>MTLSVHQPISACHDEAVPHPPRLTSVETEAETRAALPWVSVENDEEITDDLTGFTMILQRPQPGTRRLMRPSPVQEVFISSIRSAVMGQDVDDAFMNHRITPVVLRNDFVVKASNFMEMCQGRMEQNKRGHIKIDQAFRKNGNYFEGWVFVRWMEVGWRAAGFKAHRLGSLPLAMFPRKTDDKGLQETLDRIMQEVFPVLMECFPDCDIVPVQPSQELWGPTTTSKAGSELKDALKRAAGASSASLLAKDALKQAAEPSSTALLLREDALKQAAEPSSTSITSREDDSSTFDENSQTSAESSAPLGEDVGGVAGSEGSSRRKSNCLANLSPFRALSTLLPGGRRKRRQQLMNKRH</sequence>
<name>A0A9N8HQ72_9STRA</name>
<proteinExistence type="predicted"/>
<protein>
    <submittedName>
        <fullName evidence="2">Uncharacterized protein</fullName>
    </submittedName>
</protein>
<accession>A0A9N8HQ72</accession>
<dbReference type="AlphaFoldDB" id="A0A9N8HQ72"/>
<evidence type="ECO:0000256" key="1">
    <source>
        <dbReference type="SAM" id="MobiDB-lite"/>
    </source>
</evidence>
<dbReference type="Proteomes" id="UP001153069">
    <property type="component" value="Unassembled WGS sequence"/>
</dbReference>
<feature type="region of interest" description="Disordered" evidence="1">
    <location>
        <begin position="1"/>
        <end position="21"/>
    </location>
</feature>
<feature type="compositionally biased region" description="Polar residues" evidence="1">
    <location>
        <begin position="291"/>
        <end position="301"/>
    </location>
</feature>
<evidence type="ECO:0000313" key="3">
    <source>
        <dbReference type="Proteomes" id="UP001153069"/>
    </source>
</evidence>
<dbReference type="EMBL" id="CAICTM010001138">
    <property type="protein sequence ID" value="CAB9520840.1"/>
    <property type="molecule type" value="Genomic_DNA"/>
</dbReference>
<evidence type="ECO:0000313" key="2">
    <source>
        <dbReference type="EMBL" id="CAB9520840.1"/>
    </source>
</evidence>
<organism evidence="2 3">
    <name type="scientific">Seminavis robusta</name>
    <dbReference type="NCBI Taxonomy" id="568900"/>
    <lineage>
        <taxon>Eukaryota</taxon>
        <taxon>Sar</taxon>
        <taxon>Stramenopiles</taxon>
        <taxon>Ochrophyta</taxon>
        <taxon>Bacillariophyta</taxon>
        <taxon>Bacillariophyceae</taxon>
        <taxon>Bacillariophycidae</taxon>
        <taxon>Naviculales</taxon>
        <taxon>Naviculaceae</taxon>
        <taxon>Seminavis</taxon>
    </lineage>
</organism>
<reference evidence="2" key="1">
    <citation type="submission" date="2020-06" db="EMBL/GenBank/DDBJ databases">
        <authorList>
            <consortium name="Plant Systems Biology data submission"/>
        </authorList>
    </citation>
    <scope>NUCLEOTIDE SEQUENCE</scope>
    <source>
        <strain evidence="2">D6</strain>
    </source>
</reference>
<keyword evidence="3" id="KW-1185">Reference proteome</keyword>
<comment type="caution">
    <text evidence="2">The sequence shown here is derived from an EMBL/GenBank/DDBJ whole genome shotgun (WGS) entry which is preliminary data.</text>
</comment>
<gene>
    <name evidence="2" type="ORF">SEMRO_1140_G245510.1</name>
</gene>